<organism evidence="2 3">
    <name type="scientific">Microcystis novacekii Mn_MB_F_20050700_S1D</name>
    <dbReference type="NCBI Taxonomy" id="2486266"/>
    <lineage>
        <taxon>Bacteria</taxon>
        <taxon>Bacillati</taxon>
        <taxon>Cyanobacteriota</taxon>
        <taxon>Cyanophyceae</taxon>
        <taxon>Oscillatoriophycideae</taxon>
        <taxon>Chroococcales</taxon>
        <taxon>Microcystaceae</taxon>
        <taxon>Microcystis</taxon>
    </lineage>
</organism>
<evidence type="ECO:0000313" key="3">
    <source>
        <dbReference type="Proteomes" id="UP000319191"/>
    </source>
</evidence>
<sequence length="535" mass="57469">MKNRLYLDLMANKEKGFALPLAVLIGLILMVTGMTMIMRAQGDQSKVIAQKAQADSLTSSEAGVARVQDLLNSVRVMATVNSNCTSGDCWQNAQVPTGNPSTNFQRDLKKLAIATACGNSSRNNEIANKILAPTNQRAANPGLRDLATGQWFQLNDNRYYRMVRYNFTPSFDRRILGWGVLTLEGRSRTSAETDLTNTNINGDSGDNAASRNRVVVTIPILSSLPLAFNRTTVPALWISEGATENAGATGEITVGSADYPGGAQFKGDVVMSDTTTTTGFVEPTATLQPDLECFINTNKIQQPTPAPNTPYKAQFVGVTFPNLPPIPTNVPPGQQNPELLPTGTTTFPRLQGSQVDQPRQIQGVPVYEYVFDSINLNNRQITITPGQRVVFYVRGDITGNGDISHDCSGVTSPTVCKPGNLQIYAYNQLGLTGPQICLTGSQRLEAFIFAPDYSLGKNGTGTFIGAAWGKKWGKISGCGSPNSPNDAVAVTQGVEWTDLITNLKPGPSNDLPQLGKIANWCEEPIDTTGTSLCAP</sequence>
<dbReference type="AlphaFoldDB" id="A0A552IRH3"/>
<feature type="transmembrane region" description="Helical" evidence="1">
    <location>
        <begin position="21"/>
        <end position="38"/>
    </location>
</feature>
<keyword evidence="1" id="KW-0472">Membrane</keyword>
<keyword evidence="1" id="KW-0812">Transmembrane</keyword>
<evidence type="ECO:0000256" key="1">
    <source>
        <dbReference type="SAM" id="Phobius"/>
    </source>
</evidence>
<accession>A0A552IRH3</accession>
<keyword evidence="1" id="KW-1133">Transmembrane helix</keyword>
<name>A0A552IRH3_9CHRO</name>
<proteinExistence type="predicted"/>
<evidence type="ECO:0000313" key="2">
    <source>
        <dbReference type="EMBL" id="TRU86076.1"/>
    </source>
</evidence>
<dbReference type="Proteomes" id="UP000319191">
    <property type="component" value="Unassembled WGS sequence"/>
</dbReference>
<protein>
    <submittedName>
        <fullName evidence="2">Uncharacterized protein</fullName>
    </submittedName>
</protein>
<comment type="caution">
    <text evidence="2">The sequence shown here is derived from an EMBL/GenBank/DDBJ whole genome shotgun (WGS) entry which is preliminary data.</text>
</comment>
<dbReference type="EMBL" id="SFAV01000201">
    <property type="protein sequence ID" value="TRU86076.1"/>
    <property type="molecule type" value="Genomic_DNA"/>
</dbReference>
<gene>
    <name evidence="2" type="ORF">EWV54_14975</name>
</gene>
<reference evidence="2 3" key="1">
    <citation type="submission" date="2019-01" db="EMBL/GenBank/DDBJ databases">
        <title>Coherence of Microcystis species and biogeography revealed through population genomics.</title>
        <authorList>
            <person name="Perez-Carrascal O.M."/>
            <person name="Terrat Y."/>
            <person name="Giani A."/>
            <person name="Fortin N."/>
            <person name="Tromas N."/>
            <person name="Shapiro B.J."/>
        </authorList>
    </citation>
    <scope>NUCLEOTIDE SEQUENCE [LARGE SCALE GENOMIC DNA]</scope>
    <source>
        <strain evidence="2">Mn_MB_F_20050700_S1D</strain>
    </source>
</reference>